<dbReference type="GO" id="GO:0000155">
    <property type="term" value="F:phosphorelay sensor kinase activity"/>
    <property type="evidence" value="ECO:0007669"/>
    <property type="project" value="InterPro"/>
</dbReference>
<dbReference type="PANTHER" id="PTHR45436">
    <property type="entry name" value="SENSOR HISTIDINE KINASE YKOH"/>
    <property type="match status" value="1"/>
</dbReference>
<dbReference type="RefSeq" id="WP_138363712.1">
    <property type="nucleotide sequence ID" value="NZ_VCEJ01000002.1"/>
</dbReference>
<keyword evidence="3" id="KW-0597">Phosphoprotein</keyword>
<organism evidence="10 11">
    <name type="scientific">Dyadobacter luticola</name>
    <dbReference type="NCBI Taxonomy" id="1979387"/>
    <lineage>
        <taxon>Bacteria</taxon>
        <taxon>Pseudomonadati</taxon>
        <taxon>Bacteroidota</taxon>
        <taxon>Cytophagia</taxon>
        <taxon>Cytophagales</taxon>
        <taxon>Spirosomataceae</taxon>
        <taxon>Dyadobacter</taxon>
    </lineage>
</organism>
<proteinExistence type="predicted"/>
<comment type="caution">
    <text evidence="10">The sequence shown here is derived from an EMBL/GenBank/DDBJ whole genome shotgun (WGS) entry which is preliminary data.</text>
</comment>
<gene>
    <name evidence="10" type="ORF">FEN17_02420</name>
</gene>
<accession>A0A5R9L257</accession>
<protein>
    <recommendedName>
        <fullName evidence="2">histidine kinase</fullName>
        <ecNumber evidence="2">2.7.13.3</ecNumber>
    </recommendedName>
</protein>
<keyword evidence="8" id="KW-0472">Membrane</keyword>
<dbReference type="InterPro" id="IPR036890">
    <property type="entry name" value="HATPase_C_sf"/>
</dbReference>
<reference evidence="10 11" key="1">
    <citation type="submission" date="2019-05" db="EMBL/GenBank/DDBJ databases">
        <authorList>
            <person name="Qu J.-H."/>
        </authorList>
    </citation>
    <scope>NUCLEOTIDE SEQUENCE [LARGE SCALE GENOMIC DNA]</scope>
    <source>
        <strain evidence="10 11">T17</strain>
    </source>
</reference>
<evidence type="ECO:0000256" key="2">
    <source>
        <dbReference type="ARBA" id="ARBA00012438"/>
    </source>
</evidence>
<dbReference type="PROSITE" id="PS50109">
    <property type="entry name" value="HIS_KIN"/>
    <property type="match status" value="1"/>
</dbReference>
<dbReference type="Proteomes" id="UP000306402">
    <property type="component" value="Unassembled WGS sequence"/>
</dbReference>
<dbReference type="Gene3D" id="3.30.565.10">
    <property type="entry name" value="Histidine kinase-like ATPase, C-terminal domain"/>
    <property type="match status" value="1"/>
</dbReference>
<dbReference type="InterPro" id="IPR036097">
    <property type="entry name" value="HisK_dim/P_sf"/>
</dbReference>
<evidence type="ECO:0000256" key="1">
    <source>
        <dbReference type="ARBA" id="ARBA00000085"/>
    </source>
</evidence>
<feature type="transmembrane region" description="Helical" evidence="8">
    <location>
        <begin position="12"/>
        <end position="34"/>
    </location>
</feature>
<dbReference type="SUPFAM" id="SSF47384">
    <property type="entry name" value="Homodimeric domain of signal transducing histidine kinase"/>
    <property type="match status" value="1"/>
</dbReference>
<dbReference type="SMART" id="SM00388">
    <property type="entry name" value="HisKA"/>
    <property type="match status" value="1"/>
</dbReference>
<evidence type="ECO:0000256" key="5">
    <source>
        <dbReference type="ARBA" id="ARBA00022692"/>
    </source>
</evidence>
<evidence type="ECO:0000256" key="3">
    <source>
        <dbReference type="ARBA" id="ARBA00022553"/>
    </source>
</evidence>
<dbReference type="Pfam" id="PF00512">
    <property type="entry name" value="HisKA"/>
    <property type="match status" value="1"/>
</dbReference>
<feature type="transmembrane region" description="Helical" evidence="8">
    <location>
        <begin position="132"/>
        <end position="154"/>
    </location>
</feature>
<evidence type="ECO:0000256" key="4">
    <source>
        <dbReference type="ARBA" id="ARBA00022679"/>
    </source>
</evidence>
<sequence>MKLFTRYNRINLTVMVLLFVFSGICYYFLVNYVLVHELDEALDDYKIRIEKYVEKEGKLPPINTMDETRVAYQKTIQADNYADLSTVFIAERVEKRSHKYRQLTYIQKTKTENFRITIAKPIEGVKLLTRTVVGLTLAMLLLIIATSIFLNLIILKRLWTPFYSALAAMKTFKLGKNNIPDFPATDIEEFTYMNALLEKTISNAETDYQVLKEFTENASHEIQTPLAIIRSKLDLVIQEEGLSEKQIQALTSVYSGIKRLTKLNQSLLLLAKIENQQYAETGQVNLLENVQEKLSQFQEFWRNNEMLITSELHPATITANPQLIDILLTNLIGNAGRHNKEGGVIAIKLLPQEFYIENSGPEKPLDTDRLFRRFYKEQQHSQHNGLGLSIVKQICEQLSIDIQYRYNAGLHRFTLRWD</sequence>
<dbReference type="InterPro" id="IPR050428">
    <property type="entry name" value="TCS_sensor_his_kinase"/>
</dbReference>
<keyword evidence="11" id="KW-1185">Reference proteome</keyword>
<comment type="catalytic activity">
    <reaction evidence="1">
        <text>ATP + protein L-histidine = ADP + protein N-phospho-L-histidine.</text>
        <dbReference type="EC" id="2.7.13.3"/>
    </reaction>
</comment>
<evidence type="ECO:0000313" key="11">
    <source>
        <dbReference type="Proteomes" id="UP000306402"/>
    </source>
</evidence>
<dbReference type="SUPFAM" id="SSF55874">
    <property type="entry name" value="ATPase domain of HSP90 chaperone/DNA topoisomerase II/histidine kinase"/>
    <property type="match status" value="1"/>
</dbReference>
<keyword evidence="7 8" id="KW-1133">Transmembrane helix</keyword>
<dbReference type="InterPro" id="IPR003661">
    <property type="entry name" value="HisK_dim/P_dom"/>
</dbReference>
<dbReference type="InterPro" id="IPR003594">
    <property type="entry name" value="HATPase_dom"/>
</dbReference>
<evidence type="ECO:0000256" key="6">
    <source>
        <dbReference type="ARBA" id="ARBA00022777"/>
    </source>
</evidence>
<dbReference type="EMBL" id="VCEJ01000002">
    <property type="protein sequence ID" value="TLV02501.1"/>
    <property type="molecule type" value="Genomic_DNA"/>
</dbReference>
<dbReference type="AlphaFoldDB" id="A0A5R9L257"/>
<evidence type="ECO:0000256" key="7">
    <source>
        <dbReference type="ARBA" id="ARBA00022989"/>
    </source>
</evidence>
<dbReference type="Gene3D" id="1.10.287.130">
    <property type="match status" value="1"/>
</dbReference>
<dbReference type="PANTHER" id="PTHR45436:SF5">
    <property type="entry name" value="SENSOR HISTIDINE KINASE TRCS"/>
    <property type="match status" value="1"/>
</dbReference>
<dbReference type="CDD" id="cd00082">
    <property type="entry name" value="HisKA"/>
    <property type="match status" value="1"/>
</dbReference>
<evidence type="ECO:0000259" key="9">
    <source>
        <dbReference type="PROSITE" id="PS50109"/>
    </source>
</evidence>
<dbReference type="InterPro" id="IPR005467">
    <property type="entry name" value="His_kinase_dom"/>
</dbReference>
<name>A0A5R9L257_9BACT</name>
<feature type="domain" description="Histidine kinase" evidence="9">
    <location>
        <begin position="217"/>
        <end position="418"/>
    </location>
</feature>
<dbReference type="OrthoDB" id="1522504at2"/>
<evidence type="ECO:0000256" key="8">
    <source>
        <dbReference type="SAM" id="Phobius"/>
    </source>
</evidence>
<keyword evidence="6 10" id="KW-0418">Kinase</keyword>
<dbReference type="Pfam" id="PF02518">
    <property type="entry name" value="HATPase_c"/>
    <property type="match status" value="1"/>
</dbReference>
<keyword evidence="5 8" id="KW-0812">Transmembrane</keyword>
<dbReference type="EC" id="2.7.13.3" evidence="2"/>
<dbReference type="GO" id="GO:0005886">
    <property type="term" value="C:plasma membrane"/>
    <property type="evidence" value="ECO:0007669"/>
    <property type="project" value="TreeGrafter"/>
</dbReference>
<dbReference type="SMART" id="SM00387">
    <property type="entry name" value="HATPase_c"/>
    <property type="match status" value="1"/>
</dbReference>
<keyword evidence="4" id="KW-0808">Transferase</keyword>
<evidence type="ECO:0000313" key="10">
    <source>
        <dbReference type="EMBL" id="TLV02501.1"/>
    </source>
</evidence>